<evidence type="ECO:0000313" key="2">
    <source>
        <dbReference type="Proteomes" id="UP000694843"/>
    </source>
</evidence>
<dbReference type="GeneID" id="108671262"/>
<evidence type="ECO:0000256" key="1">
    <source>
        <dbReference type="SAM" id="SignalP"/>
    </source>
</evidence>
<feature type="signal peptide" evidence="1">
    <location>
        <begin position="1"/>
        <end position="18"/>
    </location>
</feature>
<feature type="chain" id="PRO_5034965757" evidence="1">
    <location>
        <begin position="19"/>
        <end position="141"/>
    </location>
</feature>
<reference evidence="3" key="1">
    <citation type="submission" date="2025-08" db="UniProtKB">
        <authorList>
            <consortium name="RefSeq"/>
        </authorList>
    </citation>
    <scope>IDENTIFICATION</scope>
    <source>
        <tissue evidence="3">Whole organism</tissue>
    </source>
</reference>
<dbReference type="AlphaFoldDB" id="A0A8B7NKQ8"/>
<accession>A0A8B7NKQ8</accession>
<protein>
    <submittedName>
        <fullName evidence="3">Uncharacterized protein LOC108671262</fullName>
    </submittedName>
</protein>
<keyword evidence="2" id="KW-1185">Reference proteome</keyword>
<keyword evidence="1" id="KW-0732">Signal</keyword>
<gene>
    <name evidence="3" type="primary">LOC108671262</name>
</gene>
<sequence length="141" mass="15666">MWKQLIFVVGTCCLLAGGRVIPEDELRKPREPSNRQGRILPLPIFDNSPAEWPSPFQVDFPVLSVPNPLIPELHGLFPNFPLPFSILLRPIPGISGGSVFNKDTLITLNQAANGNATLGYYLYNPFFNNVPVVDILSGKRR</sequence>
<dbReference type="KEGG" id="hazt:108671262"/>
<name>A0A8B7NKQ8_HYAAZ</name>
<dbReference type="Proteomes" id="UP000694843">
    <property type="component" value="Unplaced"/>
</dbReference>
<organism evidence="2 3">
    <name type="scientific">Hyalella azteca</name>
    <name type="common">Amphipod</name>
    <dbReference type="NCBI Taxonomy" id="294128"/>
    <lineage>
        <taxon>Eukaryota</taxon>
        <taxon>Metazoa</taxon>
        <taxon>Ecdysozoa</taxon>
        <taxon>Arthropoda</taxon>
        <taxon>Crustacea</taxon>
        <taxon>Multicrustacea</taxon>
        <taxon>Malacostraca</taxon>
        <taxon>Eumalacostraca</taxon>
        <taxon>Peracarida</taxon>
        <taxon>Amphipoda</taxon>
        <taxon>Senticaudata</taxon>
        <taxon>Talitrida</taxon>
        <taxon>Talitroidea</taxon>
        <taxon>Hyalellidae</taxon>
        <taxon>Hyalella</taxon>
    </lineage>
</organism>
<evidence type="ECO:0000313" key="3">
    <source>
        <dbReference type="RefSeq" id="XP_018014249.1"/>
    </source>
</evidence>
<proteinExistence type="predicted"/>
<dbReference type="RefSeq" id="XP_018014249.1">
    <property type="nucleotide sequence ID" value="XM_018158760.2"/>
</dbReference>